<sequence>MCSALEPDEAFDVTFAGVTRQVKRSQLAAAPESLLSKLFLDPSAAVHVRAVVIPSQGTAPGLAAWQDGDAQLFEVCIDCYTGPSQTRSKANSETPSIPAVRLQSGIVGYFDIPRSLWPAGYRIAMKALERRADLDKIAWELMAKAAEIMEQNLQSTEELVDQEINAKMEFGCARRRIVSGNSQKTQLTMHRHLQI</sequence>
<reference evidence="1 2" key="1">
    <citation type="journal article" date="2024" name="Nat. Commun.">
        <title>Phylogenomics reveals the evolutionary origins of lichenization in chlorophyte algae.</title>
        <authorList>
            <person name="Puginier C."/>
            <person name="Libourel C."/>
            <person name="Otte J."/>
            <person name="Skaloud P."/>
            <person name="Haon M."/>
            <person name="Grisel S."/>
            <person name="Petersen M."/>
            <person name="Berrin J.G."/>
            <person name="Delaux P.M."/>
            <person name="Dal Grande F."/>
            <person name="Keller J."/>
        </authorList>
    </citation>
    <scope>NUCLEOTIDE SEQUENCE [LARGE SCALE GENOMIC DNA]</scope>
    <source>
        <strain evidence="1 2">SAG 2036</strain>
    </source>
</reference>
<comment type="caution">
    <text evidence="1">The sequence shown here is derived from an EMBL/GenBank/DDBJ whole genome shotgun (WGS) entry which is preliminary data.</text>
</comment>
<name>A0AAW1NSU2_9CHLO</name>
<protein>
    <submittedName>
        <fullName evidence="1">Uncharacterized protein</fullName>
    </submittedName>
</protein>
<gene>
    <name evidence="1" type="ORF">WJX73_003266</name>
</gene>
<proteinExistence type="predicted"/>
<keyword evidence="2" id="KW-1185">Reference proteome</keyword>
<organism evidence="1 2">
    <name type="scientific">Symbiochloris irregularis</name>
    <dbReference type="NCBI Taxonomy" id="706552"/>
    <lineage>
        <taxon>Eukaryota</taxon>
        <taxon>Viridiplantae</taxon>
        <taxon>Chlorophyta</taxon>
        <taxon>core chlorophytes</taxon>
        <taxon>Trebouxiophyceae</taxon>
        <taxon>Trebouxiales</taxon>
        <taxon>Trebouxiaceae</taxon>
        <taxon>Symbiochloris</taxon>
    </lineage>
</organism>
<dbReference type="EMBL" id="JALJOQ010000104">
    <property type="protein sequence ID" value="KAK9797784.1"/>
    <property type="molecule type" value="Genomic_DNA"/>
</dbReference>
<accession>A0AAW1NSU2</accession>
<evidence type="ECO:0000313" key="1">
    <source>
        <dbReference type="EMBL" id="KAK9797784.1"/>
    </source>
</evidence>
<evidence type="ECO:0000313" key="2">
    <source>
        <dbReference type="Proteomes" id="UP001465755"/>
    </source>
</evidence>
<dbReference type="AlphaFoldDB" id="A0AAW1NSU2"/>
<dbReference type="Proteomes" id="UP001465755">
    <property type="component" value="Unassembled WGS sequence"/>
</dbReference>